<accession>A0A6A4NYF1</accession>
<name>A0A6A4NYF1_LUPAL</name>
<dbReference type="OrthoDB" id="1406848at2759"/>
<dbReference type="EMBL" id="WOCE01000015">
    <property type="protein sequence ID" value="KAE9598616.1"/>
    <property type="molecule type" value="Genomic_DNA"/>
</dbReference>
<proteinExistence type="predicted"/>
<keyword evidence="1" id="KW-0732">Signal</keyword>
<gene>
    <name evidence="2" type="ORF">Lalb_Chr15g0082871</name>
</gene>
<keyword evidence="3" id="KW-1185">Reference proteome</keyword>
<evidence type="ECO:0000313" key="3">
    <source>
        <dbReference type="Proteomes" id="UP000447434"/>
    </source>
</evidence>
<organism evidence="2 3">
    <name type="scientific">Lupinus albus</name>
    <name type="common">White lupine</name>
    <name type="synonym">Lupinus termis</name>
    <dbReference type="NCBI Taxonomy" id="3870"/>
    <lineage>
        <taxon>Eukaryota</taxon>
        <taxon>Viridiplantae</taxon>
        <taxon>Streptophyta</taxon>
        <taxon>Embryophyta</taxon>
        <taxon>Tracheophyta</taxon>
        <taxon>Spermatophyta</taxon>
        <taxon>Magnoliopsida</taxon>
        <taxon>eudicotyledons</taxon>
        <taxon>Gunneridae</taxon>
        <taxon>Pentapetalae</taxon>
        <taxon>rosids</taxon>
        <taxon>fabids</taxon>
        <taxon>Fabales</taxon>
        <taxon>Fabaceae</taxon>
        <taxon>Papilionoideae</taxon>
        <taxon>50 kb inversion clade</taxon>
        <taxon>genistoids sensu lato</taxon>
        <taxon>core genistoids</taxon>
        <taxon>Genisteae</taxon>
        <taxon>Lupinus</taxon>
    </lineage>
</organism>
<protein>
    <submittedName>
        <fullName evidence="2">Uncharacterized protein</fullName>
    </submittedName>
</protein>
<reference evidence="3" key="1">
    <citation type="journal article" date="2020" name="Nat. Commun.">
        <title>Genome sequence of the cluster root forming white lupin.</title>
        <authorList>
            <person name="Hufnagel B."/>
            <person name="Marques A."/>
            <person name="Soriano A."/>
            <person name="Marques L."/>
            <person name="Divol F."/>
            <person name="Doumas P."/>
            <person name="Sallet E."/>
            <person name="Mancinotti D."/>
            <person name="Carrere S."/>
            <person name="Marande W."/>
            <person name="Arribat S."/>
            <person name="Keller J."/>
            <person name="Huneau C."/>
            <person name="Blein T."/>
            <person name="Aime D."/>
            <person name="Laguerre M."/>
            <person name="Taylor J."/>
            <person name="Schubert V."/>
            <person name="Nelson M."/>
            <person name="Geu-Flores F."/>
            <person name="Crespi M."/>
            <person name="Gallardo-Guerrero K."/>
            <person name="Delaux P.-M."/>
            <person name="Salse J."/>
            <person name="Berges H."/>
            <person name="Guyot R."/>
            <person name="Gouzy J."/>
            <person name="Peret B."/>
        </authorList>
    </citation>
    <scope>NUCLEOTIDE SEQUENCE [LARGE SCALE GENOMIC DNA]</scope>
    <source>
        <strain evidence="3">cv. Amiga</strain>
    </source>
</reference>
<feature type="signal peptide" evidence="1">
    <location>
        <begin position="1"/>
        <end position="22"/>
    </location>
</feature>
<comment type="caution">
    <text evidence="2">The sequence shown here is derived from an EMBL/GenBank/DDBJ whole genome shotgun (WGS) entry which is preliminary data.</text>
</comment>
<dbReference type="AlphaFoldDB" id="A0A6A4NYF1"/>
<evidence type="ECO:0000256" key="1">
    <source>
        <dbReference type="SAM" id="SignalP"/>
    </source>
</evidence>
<sequence>MARPSLLFPCLVVLFLIASGSGFVEANTCRSCSSDGDCEKIPCHSAHCFKTCTQERCCACSCVPPHLIPSSNKI</sequence>
<feature type="chain" id="PRO_5025505194" evidence="1">
    <location>
        <begin position="23"/>
        <end position="74"/>
    </location>
</feature>
<evidence type="ECO:0000313" key="2">
    <source>
        <dbReference type="EMBL" id="KAE9598616.1"/>
    </source>
</evidence>
<dbReference type="Proteomes" id="UP000447434">
    <property type="component" value="Chromosome 15"/>
</dbReference>